<dbReference type="PANTHER" id="PTHR37308:SF1">
    <property type="entry name" value="POLYPRENYL-PHOSPHATE TRANSPORTER"/>
    <property type="match status" value="1"/>
</dbReference>
<proteinExistence type="predicted"/>
<evidence type="ECO:0000256" key="1">
    <source>
        <dbReference type="SAM" id="Phobius"/>
    </source>
</evidence>
<evidence type="ECO:0000313" key="3">
    <source>
        <dbReference type="Proteomes" id="UP001501126"/>
    </source>
</evidence>
<dbReference type="Pfam" id="PF04018">
    <property type="entry name" value="VCA0040-like"/>
    <property type="match status" value="1"/>
</dbReference>
<comment type="caution">
    <text evidence="2">The sequence shown here is derived from an EMBL/GenBank/DDBJ whole genome shotgun (WGS) entry which is preliminary data.</text>
</comment>
<feature type="transmembrane region" description="Helical" evidence="1">
    <location>
        <begin position="282"/>
        <end position="299"/>
    </location>
</feature>
<dbReference type="EMBL" id="BAAAFH010000011">
    <property type="protein sequence ID" value="GAA0875343.1"/>
    <property type="molecule type" value="Genomic_DNA"/>
</dbReference>
<evidence type="ECO:0000313" key="2">
    <source>
        <dbReference type="EMBL" id="GAA0875343.1"/>
    </source>
</evidence>
<sequence>MRSFLDYFFLTLKGAAMGAADVVPGVSGGTIAFISGIYEELLTAISNVNLEALRKLRKEGISAAWRYIHGDFLLALLTGIFISVLTLAKLIKFLLENHEVLIWSFFFGLVLASTWLVGKQIQSRKPEVIVGFLLGAGAAYWITTIETTADVQANWYFFLSGAIAICAMILPGISGSFILLLMGSYHAVIEAIHDRDMKLIAIFGAGCVVGILSFSRVLKFLFSRFKTVTLAVLTGFLLGSLNRIWPWKENVGSAPLTIHSDGREEWLQRNVSPDNFSGDSQLVGAVLLGLAGMAIIILLERFASRKQKLN</sequence>
<keyword evidence="1" id="KW-0472">Membrane</keyword>
<reference evidence="3" key="1">
    <citation type="journal article" date="2019" name="Int. J. Syst. Evol. Microbiol.">
        <title>The Global Catalogue of Microorganisms (GCM) 10K type strain sequencing project: providing services to taxonomists for standard genome sequencing and annotation.</title>
        <authorList>
            <consortium name="The Broad Institute Genomics Platform"/>
            <consortium name="The Broad Institute Genome Sequencing Center for Infectious Disease"/>
            <person name="Wu L."/>
            <person name="Ma J."/>
        </authorList>
    </citation>
    <scope>NUCLEOTIDE SEQUENCE [LARGE SCALE GENOMIC DNA]</scope>
    <source>
        <strain evidence="3">JCM 16083</strain>
    </source>
</reference>
<organism evidence="2 3">
    <name type="scientific">Wandonia haliotis</name>
    <dbReference type="NCBI Taxonomy" id="574963"/>
    <lineage>
        <taxon>Bacteria</taxon>
        <taxon>Pseudomonadati</taxon>
        <taxon>Bacteroidota</taxon>
        <taxon>Flavobacteriia</taxon>
        <taxon>Flavobacteriales</taxon>
        <taxon>Crocinitomicaceae</taxon>
        <taxon>Wandonia</taxon>
    </lineage>
</organism>
<keyword evidence="1" id="KW-1133">Transmembrane helix</keyword>
<protein>
    <submittedName>
        <fullName evidence="2">DUF368 domain-containing protein</fullName>
    </submittedName>
</protein>
<gene>
    <name evidence="2" type="ORF">GCM10009118_17520</name>
</gene>
<keyword evidence="1" id="KW-0812">Transmembrane</keyword>
<name>A0ABP3Y3L6_9FLAO</name>
<dbReference type="InterPro" id="IPR007163">
    <property type="entry name" value="VCA0040-like"/>
</dbReference>
<accession>A0ABP3Y3L6</accession>
<dbReference type="PANTHER" id="PTHR37308">
    <property type="entry name" value="INTEGRAL MEMBRANE PROTEIN"/>
    <property type="match status" value="1"/>
</dbReference>
<keyword evidence="3" id="KW-1185">Reference proteome</keyword>
<feature type="transmembrane region" description="Helical" evidence="1">
    <location>
        <begin position="71"/>
        <end position="94"/>
    </location>
</feature>
<dbReference type="RefSeq" id="WP_343786724.1">
    <property type="nucleotide sequence ID" value="NZ_BAAAFH010000011.1"/>
</dbReference>
<feature type="transmembrane region" description="Helical" evidence="1">
    <location>
        <begin position="155"/>
        <end position="187"/>
    </location>
</feature>
<feature type="transmembrane region" description="Helical" evidence="1">
    <location>
        <begin position="100"/>
        <end position="117"/>
    </location>
</feature>
<dbReference type="Proteomes" id="UP001501126">
    <property type="component" value="Unassembled WGS sequence"/>
</dbReference>
<feature type="transmembrane region" description="Helical" evidence="1">
    <location>
        <begin position="199"/>
        <end position="218"/>
    </location>
</feature>
<feature type="transmembrane region" description="Helical" evidence="1">
    <location>
        <begin position="129"/>
        <end position="149"/>
    </location>
</feature>